<proteinExistence type="predicted"/>
<dbReference type="AlphaFoldDB" id="F4H7B5"/>
<gene>
    <name evidence="2" type="ordered locus">Celf_2752</name>
</gene>
<accession>F4H7B5</accession>
<evidence type="ECO:0000256" key="1">
    <source>
        <dbReference type="SAM" id="Phobius"/>
    </source>
</evidence>
<dbReference type="HOGENOM" id="CLU_1934272_0_0_11"/>
<organism evidence="2 3">
    <name type="scientific">Cellulomonas fimi (strain ATCC 484 / DSM 20113 / JCM 1341 / CCUG 24087 / LMG 16345 / NBRC 15513 / NCIMB 8980 / NCTC 7547 / NRS-133)</name>
    <dbReference type="NCBI Taxonomy" id="590998"/>
    <lineage>
        <taxon>Bacteria</taxon>
        <taxon>Bacillati</taxon>
        <taxon>Actinomycetota</taxon>
        <taxon>Actinomycetes</taxon>
        <taxon>Micrococcales</taxon>
        <taxon>Cellulomonadaceae</taxon>
        <taxon>Cellulomonas</taxon>
    </lineage>
</organism>
<dbReference type="KEGG" id="cfi:Celf_2752"/>
<evidence type="ECO:0000313" key="3">
    <source>
        <dbReference type="Proteomes" id="UP000008460"/>
    </source>
</evidence>
<dbReference type="EMBL" id="CP002666">
    <property type="protein sequence ID" value="AEE46876.1"/>
    <property type="molecule type" value="Genomic_DNA"/>
</dbReference>
<reference evidence="2 3" key="1">
    <citation type="submission" date="2011-04" db="EMBL/GenBank/DDBJ databases">
        <title>Complete sequence of Cellulomonas fimi ATCC 484.</title>
        <authorList>
            <consortium name="US DOE Joint Genome Institute"/>
            <person name="Lucas S."/>
            <person name="Han J."/>
            <person name="Lapidus A."/>
            <person name="Cheng J.-F."/>
            <person name="Goodwin L."/>
            <person name="Pitluck S."/>
            <person name="Peters L."/>
            <person name="Chertkov O."/>
            <person name="Detter J.C."/>
            <person name="Han C."/>
            <person name="Tapia R."/>
            <person name="Land M."/>
            <person name="Hauser L."/>
            <person name="Kyrpides N."/>
            <person name="Ivanova N."/>
            <person name="Ovchinnikova G."/>
            <person name="Pagani I."/>
            <person name="Mead D."/>
            <person name="Brumm P."/>
            <person name="Woyke T."/>
        </authorList>
    </citation>
    <scope>NUCLEOTIDE SEQUENCE [LARGE SCALE GENOMIC DNA]</scope>
    <source>
        <strain evidence="3">ATCC 484 / DSM 20113 / JCM 1341 / NBRC 15513 / NCIMB 8980 / NCTC 7547</strain>
    </source>
</reference>
<name>F4H7B5_CELFA</name>
<dbReference type="Proteomes" id="UP000008460">
    <property type="component" value="Chromosome"/>
</dbReference>
<keyword evidence="3" id="KW-1185">Reference proteome</keyword>
<feature type="transmembrane region" description="Helical" evidence="1">
    <location>
        <begin position="99"/>
        <end position="122"/>
    </location>
</feature>
<evidence type="ECO:0000313" key="2">
    <source>
        <dbReference type="EMBL" id="AEE46876.1"/>
    </source>
</evidence>
<sequence length="130" mass="13181">MTQDRPRRGVVTSRRQAVALLVATGAAIVGIVLLVVVWVGVGTRTLQASAAGEDEPCLTAYAADEAGAEVRYLVAPPQSVCSWEVDGERREVVVASAPAGLAAAGAVLAGGGILATAALVLVPRLRPAAR</sequence>
<dbReference type="STRING" id="590998.Celf_2752"/>
<feature type="transmembrane region" description="Helical" evidence="1">
    <location>
        <begin position="20"/>
        <end position="41"/>
    </location>
</feature>
<keyword evidence="1" id="KW-0812">Transmembrane</keyword>
<keyword evidence="1" id="KW-1133">Transmembrane helix</keyword>
<keyword evidence="1" id="KW-0472">Membrane</keyword>
<protein>
    <submittedName>
        <fullName evidence="2">Integral membrane protein</fullName>
    </submittedName>
</protein>